<feature type="region of interest" description="Disordered" evidence="2">
    <location>
        <begin position="134"/>
        <end position="214"/>
    </location>
</feature>
<evidence type="ECO:0000313" key="4">
    <source>
        <dbReference type="Proteomes" id="UP001412067"/>
    </source>
</evidence>
<feature type="region of interest" description="Disordered" evidence="2">
    <location>
        <begin position="474"/>
        <end position="755"/>
    </location>
</feature>
<dbReference type="SUPFAM" id="SSF46565">
    <property type="entry name" value="Chaperone J-domain"/>
    <property type="match status" value="1"/>
</dbReference>
<feature type="compositionally biased region" description="Basic and acidic residues" evidence="2">
    <location>
        <begin position="159"/>
        <end position="171"/>
    </location>
</feature>
<reference evidence="3 4" key="1">
    <citation type="journal article" date="2022" name="Nat. Plants">
        <title>Genomes of leafy and leafless Platanthera orchids illuminate the evolution of mycoheterotrophy.</title>
        <authorList>
            <person name="Li M.H."/>
            <person name="Liu K.W."/>
            <person name="Li Z."/>
            <person name="Lu H.C."/>
            <person name="Ye Q.L."/>
            <person name="Zhang D."/>
            <person name="Wang J.Y."/>
            <person name="Li Y.F."/>
            <person name="Zhong Z.M."/>
            <person name="Liu X."/>
            <person name="Yu X."/>
            <person name="Liu D.K."/>
            <person name="Tu X.D."/>
            <person name="Liu B."/>
            <person name="Hao Y."/>
            <person name="Liao X.Y."/>
            <person name="Jiang Y.T."/>
            <person name="Sun W.H."/>
            <person name="Chen J."/>
            <person name="Chen Y.Q."/>
            <person name="Ai Y."/>
            <person name="Zhai J.W."/>
            <person name="Wu S.S."/>
            <person name="Zhou Z."/>
            <person name="Hsiao Y.Y."/>
            <person name="Wu W.L."/>
            <person name="Chen Y.Y."/>
            <person name="Lin Y.F."/>
            <person name="Hsu J.L."/>
            <person name="Li C.Y."/>
            <person name="Wang Z.W."/>
            <person name="Zhao X."/>
            <person name="Zhong W.Y."/>
            <person name="Ma X.K."/>
            <person name="Ma L."/>
            <person name="Huang J."/>
            <person name="Chen G.Z."/>
            <person name="Huang M.Z."/>
            <person name="Huang L."/>
            <person name="Peng D.H."/>
            <person name="Luo Y.B."/>
            <person name="Zou S.Q."/>
            <person name="Chen S.P."/>
            <person name="Lan S."/>
            <person name="Tsai W.C."/>
            <person name="Van de Peer Y."/>
            <person name="Liu Z.J."/>
        </authorList>
    </citation>
    <scope>NUCLEOTIDE SEQUENCE [LARGE SCALE GENOMIC DNA]</scope>
    <source>
        <strain evidence="3">Lor288</strain>
    </source>
</reference>
<dbReference type="Gene3D" id="1.10.287.110">
    <property type="entry name" value="DnaJ domain"/>
    <property type="match status" value="1"/>
</dbReference>
<keyword evidence="1" id="KW-0175">Coiled coil</keyword>
<name>A0ABR2MUV4_9ASPA</name>
<dbReference type="EMBL" id="JBBWWR010000004">
    <property type="protein sequence ID" value="KAK8967642.1"/>
    <property type="molecule type" value="Genomic_DNA"/>
</dbReference>
<proteinExistence type="predicted"/>
<feature type="region of interest" description="Disordered" evidence="2">
    <location>
        <begin position="1"/>
        <end position="100"/>
    </location>
</feature>
<feature type="compositionally biased region" description="Polar residues" evidence="2">
    <location>
        <begin position="198"/>
        <end position="214"/>
    </location>
</feature>
<sequence length="982" mass="109675">MEDLSILAREFGVRPQGKSDPMTAARSTAPPGSVRAPSSVPSWNKSRSGSSSDDHIFDRIPPSYEGVFGGPPRKSSPPSIDSIFDGFKDPAPTSSSMPVYDKPVYDDDIFVGVAGVKSSSTTKYVDVFSSLGSATEHVSSPPYEDLLENLGRGMPESKGSGERRSTEKSDKNASGFEELIPGFGGSTQQQKRQEPENHQNPARTSTTSVDPFVHLQTTSVHKSFGSYDDPLEQISRSMTSGNTNVRSASVGVVFDDFDRFGKSVPSFSCDVNETKKDNSSYEVNQNTSYGYNFSEESPKRSSVDTVENTMPKGQPTRYSESKNSVGRYSSQMTNANEQNFARDQSPTSHQHPDAADDLWLTVSEIPLFTKPTSAPPPSRPPPPIAGKKLPFVGTDEPASPRLRGRRKDNDSFTQPNHSYSYSTDSLNRYNISSIDGFEDFAKVKTQRYPNEHAEIFTTEEAVDANLRDAMGKAEAKFRHAKEVRERERDTKSARNAEYVPYTSTENVTTESQSMDDKEKQEQLDRENLQKEREEKEKEQMRIEKERELELERERGRARQAVERATREARERAAAEARQKADKAAADKARQQADRLAFQRAASEARERAANEARERAEKAKAAAEARQRTVERAAVERVAAEARDRAASEAKQRAAAAAKEKQNKTENDLDDFFGLGSRASSAPKQRAATSDNLFDAQFQSRGAPEATRSTSSGSNTNLKKTSSATNIADDLSSIFGAPPTHGEFQEVDGETEDRRKARFERHQRTLERTAKALAEKNERDMQILRDQAERNRIAETLDFEIKRWAAAKEGNLRALLSTLHYVLWPECGWQPVSLTDLITAASVKKVYRKATLCIHPDKVQQKGASLQQKYIAEKVFDLLKVFFVWVKGCLWLSGIGSSIAYNWSQPNMKTSVKIIHARYACDESVVVVLIFSEFDDFSCSSRADLGFNCSSRRFVCFDLVFFPHHETLEARVYRFLVPIKAT</sequence>
<gene>
    <name evidence="3" type="ORF">KSP40_PGU009429</name>
</gene>
<dbReference type="InterPro" id="IPR036869">
    <property type="entry name" value="J_dom_sf"/>
</dbReference>
<feature type="compositionally biased region" description="Basic and acidic residues" evidence="2">
    <location>
        <begin position="474"/>
        <end position="494"/>
    </location>
</feature>
<evidence type="ECO:0000256" key="1">
    <source>
        <dbReference type="SAM" id="Coils"/>
    </source>
</evidence>
<dbReference type="PANTHER" id="PTHR23172">
    <property type="entry name" value="AUXILIN/CYCLIN G-ASSOCIATED KINASE-RELATED"/>
    <property type="match status" value="1"/>
</dbReference>
<keyword evidence="4" id="KW-1185">Reference proteome</keyword>
<feature type="compositionally biased region" description="Polar residues" evidence="2">
    <location>
        <begin position="280"/>
        <end position="295"/>
    </location>
</feature>
<organism evidence="3 4">
    <name type="scientific">Platanthera guangdongensis</name>
    <dbReference type="NCBI Taxonomy" id="2320717"/>
    <lineage>
        <taxon>Eukaryota</taxon>
        <taxon>Viridiplantae</taxon>
        <taxon>Streptophyta</taxon>
        <taxon>Embryophyta</taxon>
        <taxon>Tracheophyta</taxon>
        <taxon>Spermatophyta</taxon>
        <taxon>Magnoliopsida</taxon>
        <taxon>Liliopsida</taxon>
        <taxon>Asparagales</taxon>
        <taxon>Orchidaceae</taxon>
        <taxon>Orchidoideae</taxon>
        <taxon>Orchideae</taxon>
        <taxon>Orchidinae</taxon>
        <taxon>Platanthera</taxon>
    </lineage>
</organism>
<feature type="compositionally biased region" description="Polar residues" evidence="2">
    <location>
        <begin position="501"/>
        <end position="512"/>
    </location>
</feature>
<protein>
    <submittedName>
        <fullName evidence="3">Auxilin-related protein 2</fullName>
    </submittedName>
</protein>
<feature type="region of interest" description="Disordered" evidence="2">
    <location>
        <begin position="369"/>
        <end position="424"/>
    </location>
</feature>
<comment type="caution">
    <text evidence="3">The sequence shown here is derived from an EMBL/GenBank/DDBJ whole genome shotgun (WGS) entry which is preliminary data.</text>
</comment>
<feature type="compositionally biased region" description="Polar residues" evidence="2">
    <location>
        <begin position="316"/>
        <end position="327"/>
    </location>
</feature>
<dbReference type="PANTHER" id="PTHR23172:SF19">
    <property type="entry name" value="J DOMAIN-CONTAINING PROTEIN"/>
    <property type="match status" value="1"/>
</dbReference>
<dbReference type="Proteomes" id="UP001412067">
    <property type="component" value="Unassembled WGS sequence"/>
</dbReference>
<feature type="coiled-coil region" evidence="1">
    <location>
        <begin position="759"/>
        <end position="791"/>
    </location>
</feature>
<feature type="compositionally biased region" description="Basic and acidic residues" evidence="2">
    <location>
        <begin position="602"/>
        <end position="667"/>
    </location>
</feature>
<accession>A0ABR2MUV4</accession>
<feature type="compositionally biased region" description="Basic and acidic residues" evidence="2">
    <location>
        <begin position="514"/>
        <end position="592"/>
    </location>
</feature>
<feature type="compositionally biased region" description="Polar residues" evidence="2">
    <location>
        <begin position="707"/>
        <end position="726"/>
    </location>
</feature>
<feature type="compositionally biased region" description="Pro residues" evidence="2">
    <location>
        <begin position="373"/>
        <end position="384"/>
    </location>
</feature>
<evidence type="ECO:0000313" key="3">
    <source>
        <dbReference type="EMBL" id="KAK8967642.1"/>
    </source>
</evidence>
<feature type="compositionally biased region" description="Polar residues" evidence="2">
    <location>
        <begin position="39"/>
        <end position="51"/>
    </location>
</feature>
<feature type="region of interest" description="Disordered" evidence="2">
    <location>
        <begin position="272"/>
        <end position="327"/>
    </location>
</feature>
<feature type="compositionally biased region" description="Polar residues" evidence="2">
    <location>
        <begin position="678"/>
        <end position="700"/>
    </location>
</feature>
<evidence type="ECO:0000256" key="2">
    <source>
        <dbReference type="SAM" id="MobiDB-lite"/>
    </source>
</evidence>
<feature type="compositionally biased region" description="Polar residues" evidence="2">
    <location>
        <begin position="411"/>
        <end position="424"/>
    </location>
</feature>